<organism evidence="2 3">
    <name type="scientific">Bradyrhizobium macuxiense</name>
    <dbReference type="NCBI Taxonomy" id="1755647"/>
    <lineage>
        <taxon>Bacteria</taxon>
        <taxon>Pseudomonadati</taxon>
        <taxon>Pseudomonadota</taxon>
        <taxon>Alphaproteobacteria</taxon>
        <taxon>Hyphomicrobiales</taxon>
        <taxon>Nitrobacteraceae</taxon>
        <taxon>Bradyrhizobium</taxon>
    </lineage>
</organism>
<dbReference type="Gene3D" id="3.40.50.12780">
    <property type="entry name" value="N-terminal domain of ligase-like"/>
    <property type="match status" value="1"/>
</dbReference>
<accession>A0A120FP32</accession>
<comment type="caution">
    <text evidence="2">The sequence shown here is derived from an EMBL/GenBank/DDBJ whole genome shotgun (WGS) entry which is preliminary data.</text>
</comment>
<evidence type="ECO:0000259" key="1">
    <source>
        <dbReference type="Pfam" id="PF00501"/>
    </source>
</evidence>
<dbReference type="InterPro" id="IPR050237">
    <property type="entry name" value="ATP-dep_AMP-bd_enzyme"/>
</dbReference>
<name>A0A120FP32_9BRAD</name>
<dbReference type="InterPro" id="IPR042099">
    <property type="entry name" value="ANL_N_sf"/>
</dbReference>
<reference evidence="2 3" key="1">
    <citation type="submission" date="2015-11" db="EMBL/GenBank/DDBJ databases">
        <title>Draft Genome Sequence of the Strain BR 10303 (Bradyrhizobium sp.) isolated from nodules of Centrolobium paraense.</title>
        <authorList>
            <person name="Zelli J.E."/>
            <person name="Simoes-Araujo J.L."/>
            <person name="Barauna A.C."/>
            <person name="Silva K."/>
        </authorList>
    </citation>
    <scope>NUCLEOTIDE SEQUENCE [LARGE SCALE GENOMIC DNA]</scope>
    <source>
        <strain evidence="2 3">BR 10303</strain>
    </source>
</reference>
<dbReference type="Proteomes" id="UP000057737">
    <property type="component" value="Unassembled WGS sequence"/>
</dbReference>
<dbReference type="SUPFAM" id="SSF56801">
    <property type="entry name" value="Acetyl-CoA synthetase-like"/>
    <property type="match status" value="1"/>
</dbReference>
<proteinExistence type="predicted"/>
<dbReference type="AlphaFoldDB" id="A0A120FP32"/>
<gene>
    <name evidence="2" type="ORF">AS156_04670</name>
</gene>
<dbReference type="RefSeq" id="WP_066506778.1">
    <property type="nucleotide sequence ID" value="NZ_LNCU01000051.1"/>
</dbReference>
<dbReference type="PANTHER" id="PTHR43767">
    <property type="entry name" value="LONG-CHAIN-FATTY-ACID--COA LIGASE"/>
    <property type="match status" value="1"/>
</dbReference>
<dbReference type="PANTHER" id="PTHR43767:SF1">
    <property type="entry name" value="NONRIBOSOMAL PEPTIDE SYNTHASE PES1 (EUROFUNG)-RELATED"/>
    <property type="match status" value="1"/>
</dbReference>
<feature type="domain" description="AMP-dependent synthetase/ligase" evidence="1">
    <location>
        <begin position="9"/>
        <end position="121"/>
    </location>
</feature>
<evidence type="ECO:0000313" key="3">
    <source>
        <dbReference type="Proteomes" id="UP000057737"/>
    </source>
</evidence>
<protein>
    <recommendedName>
        <fullName evidence="1">AMP-dependent synthetase/ligase domain-containing protein</fullName>
    </recommendedName>
</protein>
<dbReference type="Pfam" id="PF00501">
    <property type="entry name" value="AMP-binding"/>
    <property type="match status" value="1"/>
</dbReference>
<evidence type="ECO:0000313" key="2">
    <source>
        <dbReference type="EMBL" id="KWV56330.1"/>
    </source>
</evidence>
<dbReference type="OrthoDB" id="7315605at2"/>
<keyword evidence="3" id="KW-1185">Reference proteome</keyword>
<dbReference type="EMBL" id="LNCU01000051">
    <property type="protein sequence ID" value="KWV56330.1"/>
    <property type="molecule type" value="Genomic_DNA"/>
</dbReference>
<dbReference type="InterPro" id="IPR000873">
    <property type="entry name" value="AMP-dep_synth/lig_dom"/>
</dbReference>
<sequence>MQILSDLLQARAEDGGQRVFCSFQGQRTTFEQLRNGVQEMAGALTEAGVKSGDRVGLMLSPSIEHMELFLAIAWIGAISVPFSIHLKAAGLELQLNSAKPRLLIEQIRATARLADANIVRNACCVHVTCSTSNRQKRRRKRVAPIQGCSGVRLHHRPMAVIQKISIMDTWYAAFQFEDSWPDKRMGKPKRADTIECRQKRDFDIRRQRSPLMGLVCGLAEMNRR</sequence>